<feature type="binding site" evidence="2">
    <location>
        <position position="434"/>
    </location>
    <ligand>
        <name>Zn(2+)</name>
        <dbReference type="ChEBI" id="CHEBI:29105"/>
        <label>1</label>
    </ligand>
</feature>
<feature type="binding site" evidence="2">
    <location>
        <position position="425"/>
    </location>
    <ligand>
        <name>Mg(2+)</name>
        <dbReference type="ChEBI" id="CHEBI:18420"/>
    </ligand>
</feature>
<organism evidence="5 6">
    <name type="scientific">Neoroseomonas lacus</name>
    <dbReference type="NCBI Taxonomy" id="287609"/>
    <lineage>
        <taxon>Bacteria</taxon>
        <taxon>Pseudomonadati</taxon>
        <taxon>Pseudomonadota</taxon>
        <taxon>Alphaproteobacteria</taxon>
        <taxon>Acetobacterales</taxon>
        <taxon>Acetobacteraceae</taxon>
        <taxon>Neoroseomonas</taxon>
    </lineage>
</organism>
<proteinExistence type="inferred from homology"/>
<comment type="cofactor">
    <cofactor evidence="2">
        <name>Mg(2+)</name>
        <dbReference type="ChEBI" id="CHEBI:18420"/>
    </cofactor>
    <text evidence="2">Binds 1 Mg(2+) ion.</text>
</comment>
<evidence type="ECO:0000256" key="4">
    <source>
        <dbReference type="SAM" id="MobiDB-lite"/>
    </source>
</evidence>
<keyword evidence="2" id="KW-0479">Metal-binding</keyword>
<dbReference type="InterPro" id="IPR017850">
    <property type="entry name" value="Alkaline_phosphatase_core_sf"/>
</dbReference>
<protein>
    <submittedName>
        <fullName evidence="5">Alkaline phosphatase</fullName>
    </submittedName>
</protein>
<dbReference type="GO" id="GO:0046872">
    <property type="term" value="F:metal ion binding"/>
    <property type="evidence" value="ECO:0007669"/>
    <property type="project" value="UniProtKB-KW"/>
</dbReference>
<dbReference type="SMART" id="SM00098">
    <property type="entry name" value="alkPPc"/>
    <property type="match status" value="1"/>
</dbReference>
<evidence type="ECO:0000313" key="5">
    <source>
        <dbReference type="EMBL" id="GGI99416.1"/>
    </source>
</evidence>
<gene>
    <name evidence="5" type="ORF">GCM10011320_02760</name>
</gene>
<dbReference type="SUPFAM" id="SSF53649">
    <property type="entry name" value="Alkaline phosphatase-like"/>
    <property type="match status" value="1"/>
</dbReference>
<feature type="region of interest" description="Disordered" evidence="4">
    <location>
        <begin position="1"/>
        <end position="20"/>
    </location>
</feature>
<dbReference type="AlphaFoldDB" id="A0A917NGI4"/>
<dbReference type="EMBL" id="BMKW01000001">
    <property type="protein sequence ID" value="GGI99416.1"/>
    <property type="molecule type" value="Genomic_DNA"/>
</dbReference>
<feature type="binding site" evidence="2">
    <location>
        <position position="430"/>
    </location>
    <ligand>
        <name>Zn(2+)</name>
        <dbReference type="ChEBI" id="CHEBI:29105"/>
        <label>2</label>
    </ligand>
</feature>
<feature type="active site" description="Phosphoserine intermediate" evidence="1">
    <location>
        <position position="226"/>
    </location>
</feature>
<keyword evidence="2" id="KW-0862">Zinc</keyword>
<dbReference type="Proteomes" id="UP000661507">
    <property type="component" value="Unassembled WGS sequence"/>
</dbReference>
<comment type="similarity">
    <text evidence="3">Belongs to the alkaline phosphatase family.</text>
</comment>
<dbReference type="PRINTS" id="PR00113">
    <property type="entry name" value="ALKPHPHTASE"/>
</dbReference>
<dbReference type="Pfam" id="PF00245">
    <property type="entry name" value="Alk_phosphatase"/>
    <property type="match status" value="1"/>
</dbReference>
<evidence type="ECO:0000256" key="1">
    <source>
        <dbReference type="PIRSR" id="PIRSR601952-1"/>
    </source>
</evidence>
<dbReference type="InterPro" id="IPR001952">
    <property type="entry name" value="Alkaline_phosphatase"/>
</dbReference>
<dbReference type="PANTHER" id="PTHR11596:SF72">
    <property type="entry name" value="ALKALINE PHOSPHATASE"/>
    <property type="match status" value="1"/>
</dbReference>
<comment type="cofactor">
    <cofactor evidence="2">
        <name>Zn(2+)</name>
        <dbReference type="ChEBI" id="CHEBI:29105"/>
    </cofactor>
    <text evidence="2">Binds 2 Zn(2+) ions.</text>
</comment>
<name>A0A917NGI4_9PROT</name>
<evidence type="ECO:0000256" key="2">
    <source>
        <dbReference type="PIRSR" id="PIRSR601952-2"/>
    </source>
</evidence>
<feature type="binding site" evidence="2">
    <location>
        <position position="585"/>
    </location>
    <ligand>
        <name>Zn(2+)</name>
        <dbReference type="ChEBI" id="CHEBI:29105"/>
        <label>2</label>
    </ligand>
</feature>
<keyword evidence="2" id="KW-0460">Magnesium</keyword>
<dbReference type="PANTHER" id="PTHR11596">
    <property type="entry name" value="ALKALINE PHOSPHATASE"/>
    <property type="match status" value="1"/>
</dbReference>
<feature type="binding site" evidence="2">
    <location>
        <position position="177"/>
    </location>
    <ligand>
        <name>Mg(2+)</name>
        <dbReference type="ChEBI" id="CHEBI:18420"/>
    </ligand>
</feature>
<dbReference type="GO" id="GO:0004035">
    <property type="term" value="F:alkaline phosphatase activity"/>
    <property type="evidence" value="ECO:0007669"/>
    <property type="project" value="TreeGrafter"/>
</dbReference>
<evidence type="ECO:0000313" key="6">
    <source>
        <dbReference type="Proteomes" id="UP000661507"/>
    </source>
</evidence>
<feature type="binding site" evidence="2">
    <location>
        <position position="287"/>
    </location>
    <ligand>
        <name>Mg(2+)</name>
        <dbReference type="ChEBI" id="CHEBI:18420"/>
    </ligand>
</feature>
<sequence length="623" mass="67960">MRGEARRPLRDVPESAAPARHEILTTPAQPRIRRLVSGRIQPETFMRRHHLATLAVMAVLAAPAVQAQTIFPVDRAEILAGSRFDLKVEFPGLVAADRVAVTVNGRPVAGVFGRAPDFIERENDQPASSIVLRDASLATPGVYNLRATDGEHTASVTWEVYAGGQRQARNVILFVGDGMTVANVTAARILSRGISEGRYNGRLVIDGFPVMATVGTSGVDSIATDSANSAAAYNTGHKSGVNALNVYPSRARDTLAHPRVETLAQIVQRTRGMSVGVVTNTEIQDATPAAVFAHTRRRSDYLPITDQMLASGVDVLMGGGSASLLPQGTPGSRRRDQRNMLDAFRQQGYVFAEDAGSLAEAAAQTGTRRLLGLFNLSNMDGPLDRFYLRRGTVERFPNQPDLTEQVRAALQVLERNPGGFYLMVESGLIDKDNHPLDWERSVYNTIMLDNAVRVARDWAADRNDTMIVVVPDHTHGMAIIGTVDDNRPGRDMRERVGTYAEAGFPNYPPADARGYPPSVDVSRRLAVFYAAYPDYCETFRPSLDGQRVPAVRQGENYVANEDLCRQAGSLRREGNMPRSVNQGVHAVDDGILRAWGPGSERFHGFVDNTYVFRGMAEALGLGQ</sequence>
<evidence type="ECO:0000256" key="3">
    <source>
        <dbReference type="RuleBase" id="RU003946"/>
    </source>
</evidence>
<feature type="binding site" evidence="2">
    <location>
        <position position="472"/>
    </location>
    <ligand>
        <name>Zn(2+)</name>
        <dbReference type="ChEBI" id="CHEBI:29105"/>
        <label>2</label>
    </ligand>
</feature>
<reference evidence="5" key="2">
    <citation type="submission" date="2020-09" db="EMBL/GenBank/DDBJ databases">
        <authorList>
            <person name="Sun Q."/>
            <person name="Zhou Y."/>
        </authorList>
    </citation>
    <scope>NUCLEOTIDE SEQUENCE</scope>
    <source>
        <strain evidence="5">CGMCC 1.3617</strain>
    </source>
</reference>
<dbReference type="Gene3D" id="3.40.720.10">
    <property type="entry name" value="Alkaline Phosphatase, subunit A"/>
    <property type="match status" value="1"/>
</dbReference>
<keyword evidence="6" id="KW-1185">Reference proteome</keyword>
<comment type="caution">
    <text evidence="5">The sequence shown here is derived from an EMBL/GenBank/DDBJ whole genome shotgun (WGS) entry which is preliminary data.</text>
</comment>
<feature type="binding site" evidence="2">
    <location>
        <position position="285"/>
    </location>
    <ligand>
        <name>Mg(2+)</name>
        <dbReference type="ChEBI" id="CHEBI:18420"/>
    </ligand>
</feature>
<dbReference type="CDD" id="cd16012">
    <property type="entry name" value="ALP"/>
    <property type="match status" value="1"/>
</dbReference>
<reference evidence="5" key="1">
    <citation type="journal article" date="2014" name="Int. J. Syst. Evol. Microbiol.">
        <title>Complete genome sequence of Corynebacterium casei LMG S-19264T (=DSM 44701T), isolated from a smear-ripened cheese.</title>
        <authorList>
            <consortium name="US DOE Joint Genome Institute (JGI-PGF)"/>
            <person name="Walter F."/>
            <person name="Albersmeier A."/>
            <person name="Kalinowski J."/>
            <person name="Ruckert C."/>
        </authorList>
    </citation>
    <scope>NUCLEOTIDE SEQUENCE</scope>
    <source>
        <strain evidence="5">CGMCC 1.3617</strain>
    </source>
</reference>
<accession>A0A917NGI4</accession>
<feature type="binding site" evidence="2">
    <location>
        <position position="473"/>
    </location>
    <ligand>
        <name>Zn(2+)</name>
        <dbReference type="ChEBI" id="CHEBI:29105"/>
        <label>2</label>
    </ligand>
</feature>